<dbReference type="HOGENOM" id="CLU_125060_2_0_1"/>
<protein>
    <submittedName>
        <fullName evidence="1">Uncharacterized protein</fullName>
    </submittedName>
</protein>
<evidence type="ECO:0000313" key="2">
    <source>
        <dbReference type="Proteomes" id="UP000054342"/>
    </source>
</evidence>
<dbReference type="RefSeq" id="XP_013309751.1">
    <property type="nucleotide sequence ID" value="XM_013454297.1"/>
</dbReference>
<keyword evidence="2" id="KW-1185">Reference proteome</keyword>
<evidence type="ECO:0000313" key="1">
    <source>
        <dbReference type="EMBL" id="KIW49167.1"/>
    </source>
</evidence>
<dbReference type="STRING" id="348802.A0A0D2CH32"/>
<organism evidence="1 2">
    <name type="scientific">Exophiala xenobiotica</name>
    <dbReference type="NCBI Taxonomy" id="348802"/>
    <lineage>
        <taxon>Eukaryota</taxon>
        <taxon>Fungi</taxon>
        <taxon>Dikarya</taxon>
        <taxon>Ascomycota</taxon>
        <taxon>Pezizomycotina</taxon>
        <taxon>Eurotiomycetes</taxon>
        <taxon>Chaetothyriomycetidae</taxon>
        <taxon>Chaetothyriales</taxon>
        <taxon>Herpotrichiellaceae</taxon>
        <taxon>Exophiala</taxon>
    </lineage>
</organism>
<dbReference type="Gene3D" id="3.10.450.50">
    <property type="match status" value="1"/>
</dbReference>
<dbReference type="OrthoDB" id="4107844at2759"/>
<dbReference type="InterPro" id="IPR032710">
    <property type="entry name" value="NTF2-like_dom_sf"/>
</dbReference>
<gene>
    <name evidence="1" type="ORF">PV05_10869</name>
</gene>
<dbReference type="EMBL" id="KN847323">
    <property type="protein sequence ID" value="KIW49167.1"/>
    <property type="molecule type" value="Genomic_DNA"/>
</dbReference>
<accession>A0A0D2CH32</accession>
<reference evidence="1 2" key="1">
    <citation type="submission" date="2015-01" db="EMBL/GenBank/DDBJ databases">
        <title>The Genome Sequence of Exophiala xenobiotica CBS118157.</title>
        <authorList>
            <consortium name="The Broad Institute Genomics Platform"/>
            <person name="Cuomo C."/>
            <person name="de Hoog S."/>
            <person name="Gorbushina A."/>
            <person name="Stielow B."/>
            <person name="Teixiera M."/>
            <person name="Abouelleil A."/>
            <person name="Chapman S.B."/>
            <person name="Priest M."/>
            <person name="Young S.K."/>
            <person name="Wortman J."/>
            <person name="Nusbaum C."/>
            <person name="Birren B."/>
        </authorList>
    </citation>
    <scope>NUCLEOTIDE SEQUENCE [LARGE SCALE GENOMIC DNA]</scope>
    <source>
        <strain evidence="1 2">CBS 118157</strain>
    </source>
</reference>
<sequence>MSVQTSDEVCHALAHNNLLRVFSNRDAVSRWAAIQETYHPNVVFYEPDDMVTGHKAVDAKAAALPDQREGWEFVPVGNVKRNHDMVYLAWGFGPPKISGQGQKHGGRSGGSSVDVDVKATGADVLMVREGKVEKFWVVLDGVSDVKV</sequence>
<dbReference type="Proteomes" id="UP000054342">
    <property type="component" value="Unassembled WGS sequence"/>
</dbReference>
<dbReference type="GeneID" id="25332777"/>
<dbReference type="SUPFAM" id="SSF54427">
    <property type="entry name" value="NTF2-like"/>
    <property type="match status" value="1"/>
</dbReference>
<dbReference type="AlphaFoldDB" id="A0A0D2CH32"/>
<name>A0A0D2CH32_9EURO</name>
<proteinExistence type="predicted"/>